<feature type="domain" description="VIT" evidence="1">
    <location>
        <begin position="42"/>
        <end position="186"/>
    </location>
</feature>
<name>A0A2S5TJW6_9GAMM</name>
<dbReference type="EMBL" id="PSNW01000002">
    <property type="protein sequence ID" value="PPE75265.1"/>
    <property type="molecule type" value="Genomic_DNA"/>
</dbReference>
<sequence>MSNAATAIHTSPGLRRRSLLFLGFVAALFLLPVLLAPAEAAQPIAGTLTAGQGGELPSLKTEIRAEIRGDRAEITVVQVFLNPHRQALEACYRFPLYRDAAVQEMRLAIGEGAETALPEAAPLVRKTAADAGGQEFVQRLPALPPGQPVRIVLRYRQTVPAFRGMHELALPLARGGEAVDPGRLSLKVALHGGLPVRSVSSSHALRARPRSPWAWDIGLAPGRSIAPGDFVLRYQLAEAADPEGLAL</sequence>
<evidence type="ECO:0000313" key="3">
    <source>
        <dbReference type="Proteomes" id="UP000238220"/>
    </source>
</evidence>
<reference evidence="2 3" key="1">
    <citation type="submission" date="2018-02" db="EMBL/GenBank/DDBJ databases">
        <title>Genome sequencing of Solimonas sp. HR-BB.</title>
        <authorList>
            <person name="Lee Y."/>
            <person name="Jeon C.O."/>
        </authorList>
    </citation>
    <scope>NUCLEOTIDE SEQUENCE [LARGE SCALE GENOMIC DNA]</scope>
    <source>
        <strain evidence="2 3">HR-BB</strain>
    </source>
</reference>
<organism evidence="2 3">
    <name type="scientific">Solimonas fluminis</name>
    <dbReference type="NCBI Taxonomy" id="2086571"/>
    <lineage>
        <taxon>Bacteria</taxon>
        <taxon>Pseudomonadati</taxon>
        <taxon>Pseudomonadota</taxon>
        <taxon>Gammaproteobacteria</taxon>
        <taxon>Nevskiales</taxon>
        <taxon>Nevskiaceae</taxon>
        <taxon>Solimonas</taxon>
    </lineage>
</organism>
<evidence type="ECO:0000259" key="1">
    <source>
        <dbReference type="PROSITE" id="PS51468"/>
    </source>
</evidence>
<proteinExistence type="predicted"/>
<dbReference type="AlphaFoldDB" id="A0A2S5TJW6"/>
<accession>A0A2S5TJW6</accession>
<dbReference type="OrthoDB" id="9784383at2"/>
<dbReference type="Proteomes" id="UP000238220">
    <property type="component" value="Unassembled WGS sequence"/>
</dbReference>
<dbReference type="PROSITE" id="PS51468">
    <property type="entry name" value="VIT"/>
    <property type="match status" value="1"/>
</dbReference>
<keyword evidence="3" id="KW-1185">Reference proteome</keyword>
<dbReference type="Pfam" id="PF08487">
    <property type="entry name" value="VIT"/>
    <property type="match status" value="1"/>
</dbReference>
<comment type="caution">
    <text evidence="2">The sequence shown here is derived from an EMBL/GenBank/DDBJ whole genome shotgun (WGS) entry which is preliminary data.</text>
</comment>
<dbReference type="InterPro" id="IPR013694">
    <property type="entry name" value="VIT"/>
</dbReference>
<gene>
    <name evidence="2" type="ORF">C3942_06230</name>
</gene>
<dbReference type="RefSeq" id="WP_104229491.1">
    <property type="nucleotide sequence ID" value="NZ_PSNW01000002.1"/>
</dbReference>
<evidence type="ECO:0000313" key="2">
    <source>
        <dbReference type="EMBL" id="PPE75265.1"/>
    </source>
</evidence>
<protein>
    <recommendedName>
        <fullName evidence="1">VIT domain-containing protein</fullName>
    </recommendedName>
</protein>